<comment type="caution">
    <text evidence="3">The sequence shown here is derived from an EMBL/GenBank/DDBJ whole genome shotgun (WGS) entry which is preliminary data.</text>
</comment>
<keyword evidence="4" id="KW-1185">Reference proteome</keyword>
<dbReference type="Gene3D" id="3.60.21.10">
    <property type="match status" value="1"/>
</dbReference>
<accession>A0A9X2P2E5</accession>
<dbReference type="InterPro" id="IPR003961">
    <property type="entry name" value="FN3_dom"/>
</dbReference>
<evidence type="ECO:0000259" key="2">
    <source>
        <dbReference type="PROSITE" id="PS50853"/>
    </source>
</evidence>
<dbReference type="Proteomes" id="UP001142175">
    <property type="component" value="Unassembled WGS sequence"/>
</dbReference>
<protein>
    <submittedName>
        <fullName evidence="3">Metallophosphoesterase family protein</fullName>
    </submittedName>
</protein>
<gene>
    <name evidence="3" type="ORF">NU887_06340</name>
</gene>
<sequence>MLTFLFLFSFLFPNISIQSSDSISKPAKEFWFWNQYDLPRNAATKSSDETVYLKDFKKFGSGFSDSSNSLNQPVSSIFQLFENFSVGFSKPFTLEFLLLTHVNNPVGISWEFWKEDDLELAISVFDKKVTTGMIEKGIWQNSEFNSKSWKKYWNHYLLNFDGKNITLFEQGEMVWQKELDKTLEGSQLVLKSFLEKEPYMEAHDLIKKAAIFNQDLTEQEIASIISKVEKQISAGKLYSDKFHLMVGPYLNDIGENSAQLVWETDRASKAILTYGEKLPLEMSKNFDSGNDLIRTITLENLNPGTTYFYRLDLESESGEKLSTQVLSFQTAKQRGNPFLFGIISDTESRPQVNNQVAQRLWEERPDFLIHLGDLTDGGWKDSKFEWTMEYFQGTGVLTSRIPIATVPGNGDGDLHWYKQYHPQSGEKGFYRFDYGDASFFMLNSNPRKDLQKGGEQYVWLENEMAKSGAKWKFVVLHHAPYSADEDDYGNTWKEPGNQGDSQLKDLISLVEANEVDMVFFGHLHTYMRSHPLKGDKVDSEKGTIYVQAGGSGGNLEDNAPARTWFTAKNYRGHHYCTVQVVGDFLELRTYNLEGGLIDSFQIKK</sequence>
<evidence type="ECO:0000256" key="1">
    <source>
        <dbReference type="ARBA" id="ARBA00022729"/>
    </source>
</evidence>
<dbReference type="Pfam" id="PF00149">
    <property type="entry name" value="Metallophos"/>
    <property type="match status" value="1"/>
</dbReference>
<proteinExistence type="predicted"/>
<dbReference type="PANTHER" id="PTHR22953">
    <property type="entry name" value="ACID PHOSPHATASE RELATED"/>
    <property type="match status" value="1"/>
</dbReference>
<feature type="domain" description="Fibronectin type-III" evidence="2">
    <location>
        <begin position="244"/>
        <end position="333"/>
    </location>
</feature>
<evidence type="ECO:0000313" key="3">
    <source>
        <dbReference type="EMBL" id="MCR9014649.1"/>
    </source>
</evidence>
<dbReference type="RefSeq" id="WP_258422531.1">
    <property type="nucleotide sequence ID" value="NZ_JANSUY010000003.1"/>
</dbReference>
<dbReference type="PROSITE" id="PS50853">
    <property type="entry name" value="FN3"/>
    <property type="match status" value="1"/>
</dbReference>
<dbReference type="GO" id="GO:0003993">
    <property type="term" value="F:acid phosphatase activity"/>
    <property type="evidence" value="ECO:0007669"/>
    <property type="project" value="InterPro"/>
</dbReference>
<name>A0A9X2P2E5_9BACT</name>
<evidence type="ECO:0000313" key="4">
    <source>
        <dbReference type="Proteomes" id="UP001142175"/>
    </source>
</evidence>
<dbReference type="AlphaFoldDB" id="A0A9X2P2E5"/>
<dbReference type="PANTHER" id="PTHR22953:SF153">
    <property type="entry name" value="PURPLE ACID PHOSPHATASE"/>
    <property type="match status" value="1"/>
</dbReference>
<reference evidence="3" key="1">
    <citation type="submission" date="2022-08" db="EMBL/GenBank/DDBJ databases">
        <authorList>
            <person name="Zhang D."/>
        </authorList>
    </citation>
    <scope>NUCLEOTIDE SEQUENCE</scope>
    <source>
        <strain evidence="3">XJ19-11</strain>
    </source>
</reference>
<dbReference type="SUPFAM" id="SSF56300">
    <property type="entry name" value="Metallo-dependent phosphatases"/>
    <property type="match status" value="1"/>
</dbReference>
<organism evidence="3 4">
    <name type="scientific">Aquiflexum gelatinilyticum</name>
    <dbReference type="NCBI Taxonomy" id="2961943"/>
    <lineage>
        <taxon>Bacteria</taxon>
        <taxon>Pseudomonadati</taxon>
        <taxon>Bacteroidota</taxon>
        <taxon>Cytophagia</taxon>
        <taxon>Cytophagales</taxon>
        <taxon>Cyclobacteriaceae</taxon>
        <taxon>Aquiflexum</taxon>
    </lineage>
</organism>
<dbReference type="EMBL" id="JANSUY010000003">
    <property type="protein sequence ID" value="MCR9014649.1"/>
    <property type="molecule type" value="Genomic_DNA"/>
</dbReference>
<keyword evidence="1" id="KW-0732">Signal</keyword>
<dbReference type="InterPro" id="IPR029052">
    <property type="entry name" value="Metallo-depent_PP-like"/>
</dbReference>
<dbReference type="InterPro" id="IPR004843">
    <property type="entry name" value="Calcineurin-like_PHP"/>
</dbReference>
<dbReference type="InterPro" id="IPR039331">
    <property type="entry name" value="PAPs-like"/>
</dbReference>